<dbReference type="Proteomes" id="UP001499915">
    <property type="component" value="Unassembled WGS sequence"/>
</dbReference>
<dbReference type="Gene3D" id="3.40.50.2300">
    <property type="match status" value="1"/>
</dbReference>
<proteinExistence type="predicted"/>
<dbReference type="InterPro" id="IPR007487">
    <property type="entry name" value="ABC_transpt-TYRBP-like"/>
</dbReference>
<sequence>MITGMQGLDRITQLFIRRLLPGLLCCLLGSGVRAEPVLMVLSDFGPSYNQVHDAVLKTAQQPPTVTTLDQLTPADSHRDIILAVGSRACEQMLNRYNPDTRLICSFLPSTTFEQLKQQLLPEQAQPQVSAIYIDQPLLRQIRLARLVKPDAKTLGSALGSNSRSLRSDLESGSRDAGLKLQLAYLSPQDNPVEKLTPVIQSSDLFLVIPDSSVFNRAISKWLLYLSLRHQVPVIGFSENYTNAGAAASVHSSPSQIGQQAGEWLNRLQAGETLPPPSHPAYFDVSINPVAARTLKLQLSSGEALEQALLHIEAGH</sequence>
<dbReference type="PANTHER" id="PTHR35271:SF1">
    <property type="entry name" value="ABC TRANSPORTER, SUBSTRATE-BINDING LIPOPROTEIN"/>
    <property type="match status" value="1"/>
</dbReference>
<dbReference type="PANTHER" id="PTHR35271">
    <property type="entry name" value="ABC TRANSPORTER, SUBSTRATE-BINDING LIPOPROTEIN-RELATED"/>
    <property type="match status" value="1"/>
</dbReference>
<dbReference type="EMBL" id="BAAAET010000002">
    <property type="protein sequence ID" value="GAA0688131.1"/>
    <property type="molecule type" value="Genomic_DNA"/>
</dbReference>
<evidence type="ECO:0000313" key="1">
    <source>
        <dbReference type="EMBL" id="GAA0688131.1"/>
    </source>
</evidence>
<protein>
    <recommendedName>
        <fullName evidence="3">ABC transporter substrate-binding protein</fullName>
    </recommendedName>
</protein>
<organism evidence="1 2">
    <name type="scientific">Marinobacterium maritimum</name>
    <dbReference type="NCBI Taxonomy" id="500162"/>
    <lineage>
        <taxon>Bacteria</taxon>
        <taxon>Pseudomonadati</taxon>
        <taxon>Pseudomonadota</taxon>
        <taxon>Gammaproteobacteria</taxon>
        <taxon>Oceanospirillales</taxon>
        <taxon>Oceanospirillaceae</taxon>
        <taxon>Marinobacterium</taxon>
    </lineage>
</organism>
<keyword evidence="2" id="KW-1185">Reference proteome</keyword>
<comment type="caution">
    <text evidence="1">The sequence shown here is derived from an EMBL/GenBank/DDBJ whole genome shotgun (WGS) entry which is preliminary data.</text>
</comment>
<evidence type="ECO:0008006" key="3">
    <source>
        <dbReference type="Google" id="ProtNLM"/>
    </source>
</evidence>
<evidence type="ECO:0000313" key="2">
    <source>
        <dbReference type="Proteomes" id="UP001499915"/>
    </source>
</evidence>
<accession>A0ABP3TAH8</accession>
<gene>
    <name evidence="1" type="ORF">GCM10009104_12790</name>
</gene>
<reference evidence="2" key="1">
    <citation type="journal article" date="2019" name="Int. J. Syst. Evol. Microbiol.">
        <title>The Global Catalogue of Microorganisms (GCM) 10K type strain sequencing project: providing services to taxonomists for standard genome sequencing and annotation.</title>
        <authorList>
            <consortium name="The Broad Institute Genomics Platform"/>
            <consortium name="The Broad Institute Genome Sequencing Center for Infectious Disease"/>
            <person name="Wu L."/>
            <person name="Ma J."/>
        </authorList>
    </citation>
    <scope>NUCLEOTIDE SEQUENCE [LARGE SCALE GENOMIC DNA]</scope>
    <source>
        <strain evidence="2">JCM 15134</strain>
    </source>
</reference>
<dbReference type="Pfam" id="PF04392">
    <property type="entry name" value="ABC_sub_bind"/>
    <property type="match status" value="1"/>
</dbReference>
<dbReference type="RefSeq" id="WP_343804046.1">
    <property type="nucleotide sequence ID" value="NZ_BAAAET010000002.1"/>
</dbReference>
<name>A0ABP3TAH8_9GAMM</name>